<evidence type="ECO:0000256" key="3">
    <source>
        <dbReference type="ARBA" id="ARBA00007447"/>
    </source>
</evidence>
<evidence type="ECO:0000256" key="6">
    <source>
        <dbReference type="ARBA" id="ARBA00022525"/>
    </source>
</evidence>
<dbReference type="GeneID" id="64960760"/>
<comment type="subcellular location">
    <subcellularLocation>
        <location evidence="2">Secreted</location>
    </subcellularLocation>
</comment>
<dbReference type="InterPro" id="IPR021109">
    <property type="entry name" value="Peptidase_aspartic_dom_sf"/>
</dbReference>
<dbReference type="EMBL" id="AP024428">
    <property type="protein sequence ID" value="BCR99438.1"/>
    <property type="molecule type" value="Genomic_DNA"/>
</dbReference>
<dbReference type="InterPro" id="IPR033121">
    <property type="entry name" value="PEPTIDASE_A1"/>
</dbReference>
<dbReference type="PANTHER" id="PTHR47966:SF2">
    <property type="entry name" value="ASPERGILLOPEPSIN-1-RELATED"/>
    <property type="match status" value="1"/>
</dbReference>
<keyword evidence="15" id="KW-0675">Receptor</keyword>
<evidence type="ECO:0000256" key="11">
    <source>
        <dbReference type="ARBA" id="ARBA00033457"/>
    </source>
</evidence>
<dbReference type="KEGG" id="aluc:AKAW2_41121A"/>
<dbReference type="InterPro" id="IPR001969">
    <property type="entry name" value="Aspartic_peptidase_AS"/>
</dbReference>
<name>A0A7R7ZYF3_ASPKA</name>
<dbReference type="CDD" id="cd06097">
    <property type="entry name" value="Aspergillopepsin_like"/>
    <property type="match status" value="1"/>
</dbReference>
<keyword evidence="6" id="KW-0964">Secreted</keyword>
<evidence type="ECO:0000256" key="9">
    <source>
        <dbReference type="ARBA" id="ARBA00022801"/>
    </source>
</evidence>
<feature type="active site" evidence="12">
    <location>
        <position position="157"/>
    </location>
</feature>
<proteinExistence type="inferred from homology"/>
<evidence type="ECO:0000256" key="7">
    <source>
        <dbReference type="ARBA" id="ARBA00022670"/>
    </source>
</evidence>
<dbReference type="InterPro" id="IPR001461">
    <property type="entry name" value="Aspartic_peptidase_A1"/>
</dbReference>
<evidence type="ECO:0000256" key="4">
    <source>
        <dbReference type="ARBA" id="ARBA00013210"/>
    </source>
</evidence>
<evidence type="ECO:0000256" key="2">
    <source>
        <dbReference type="ARBA" id="ARBA00004613"/>
    </source>
</evidence>
<dbReference type="AlphaFoldDB" id="A0A7R7ZYF3"/>
<evidence type="ECO:0000256" key="1">
    <source>
        <dbReference type="ARBA" id="ARBA00000391"/>
    </source>
</evidence>
<evidence type="ECO:0000256" key="8">
    <source>
        <dbReference type="ARBA" id="ARBA00022750"/>
    </source>
</evidence>
<comment type="catalytic activity">
    <reaction evidence="1">
        <text>Hydrolysis of proteins with broad specificity. Generally favors hydrophobic residues in P1 and P1', but also accepts Lys in P1, which leads to activation of trypsinogen. Does not clot milk.</text>
        <dbReference type="EC" id="3.4.23.18"/>
    </reaction>
</comment>
<evidence type="ECO:0000256" key="12">
    <source>
        <dbReference type="PIRSR" id="PIRSR601461-1"/>
    </source>
</evidence>
<dbReference type="GO" id="GO:0004190">
    <property type="term" value="F:aspartic-type endopeptidase activity"/>
    <property type="evidence" value="ECO:0007669"/>
    <property type="project" value="UniProtKB-KW"/>
</dbReference>
<keyword evidence="15" id="KW-0812">Transmembrane</keyword>
<gene>
    <name evidence="15" type="primary">PEP1</name>
    <name evidence="15" type="ORF">AKAW2_41121A</name>
</gene>
<comment type="similarity">
    <text evidence="3 13">Belongs to the peptidase A1 family.</text>
</comment>
<dbReference type="FunFam" id="2.40.70.10:FF:000024">
    <property type="entry name" value="Endothiapepsin"/>
    <property type="match status" value="1"/>
</dbReference>
<sequence>MMDEFDRGQWKRVCKYKKSLLDQQNVSSCSSTKSLRLLCLVLSLLRTLLLDILVVKMVVFSKTAALVLGLSTAVSAAPAPTRKGFTINQIARPANKTRTINLPGMYARSLAKFGGAVPQSVKEAASKGSAVTTPQNNDEEYLTPVTVGKSTLHLDFDTGSADLWVFSDELPSSERTGHDVYTPSSSATKLSGYSWDISYGDGSSASGDVYRDTVTVGGVTTNKQAVEAASKISSEFVQDTANDGLLGLAFSSINTVQPKAQTTFFDTVKSQLDSPLFAVQLKHDAPGVYDFGYIDDSKYTGSITYTDADSSQGYWGFNPDGYSIGDSSSSSSGFSAIADTGTTLILLDDEIVSAYYEQVDGAQESNEAGGYVFSCSTTPPDFTVIIGDYKAVVPGKYINYAPISTGSSTCFGGIQSNSGLGLSILGDVFLKSQYVVFNSEGPKLGFAAQA</sequence>
<dbReference type="Proteomes" id="UP000661280">
    <property type="component" value="Chromosome 4"/>
</dbReference>
<dbReference type="SUPFAM" id="SSF50630">
    <property type="entry name" value="Acid proteases"/>
    <property type="match status" value="1"/>
</dbReference>
<dbReference type="InterPro" id="IPR034163">
    <property type="entry name" value="Aspergillopepsin-like_cat_dom"/>
</dbReference>
<evidence type="ECO:0000256" key="5">
    <source>
        <dbReference type="ARBA" id="ARBA00020252"/>
    </source>
</evidence>
<evidence type="ECO:0000313" key="16">
    <source>
        <dbReference type="Proteomes" id="UP000661280"/>
    </source>
</evidence>
<dbReference type="PROSITE" id="PS00141">
    <property type="entry name" value="ASP_PROTEASE"/>
    <property type="match status" value="1"/>
</dbReference>
<organism evidence="15 16">
    <name type="scientific">Aspergillus kawachii</name>
    <name type="common">White koji mold</name>
    <name type="synonym">Aspergillus awamori var. kawachi</name>
    <dbReference type="NCBI Taxonomy" id="1069201"/>
    <lineage>
        <taxon>Eukaryota</taxon>
        <taxon>Fungi</taxon>
        <taxon>Dikarya</taxon>
        <taxon>Ascomycota</taxon>
        <taxon>Pezizomycotina</taxon>
        <taxon>Eurotiomycetes</taxon>
        <taxon>Eurotiomycetidae</taxon>
        <taxon>Eurotiales</taxon>
        <taxon>Aspergillaceae</taxon>
        <taxon>Aspergillus</taxon>
        <taxon>Aspergillus subgen. Circumdati</taxon>
    </lineage>
</organism>
<evidence type="ECO:0000256" key="10">
    <source>
        <dbReference type="ARBA" id="ARBA00029931"/>
    </source>
</evidence>
<feature type="active site" evidence="12">
    <location>
        <position position="339"/>
    </location>
</feature>
<dbReference type="PANTHER" id="PTHR47966">
    <property type="entry name" value="BETA-SITE APP-CLEAVING ENZYME, ISOFORM A-RELATED"/>
    <property type="match status" value="1"/>
</dbReference>
<keyword evidence="9 13" id="KW-0378">Hydrolase</keyword>
<dbReference type="GO" id="GO:0005576">
    <property type="term" value="C:extracellular region"/>
    <property type="evidence" value="ECO:0007669"/>
    <property type="project" value="UniProtKB-SubCell"/>
</dbReference>
<keyword evidence="15" id="KW-0472">Membrane</keyword>
<dbReference type="OrthoDB" id="2747330at2759"/>
<dbReference type="Pfam" id="PF00026">
    <property type="entry name" value="Asp"/>
    <property type="match status" value="1"/>
</dbReference>
<evidence type="ECO:0000259" key="14">
    <source>
        <dbReference type="PROSITE" id="PS51767"/>
    </source>
</evidence>
<dbReference type="GO" id="GO:0006508">
    <property type="term" value="P:proteolysis"/>
    <property type="evidence" value="ECO:0007669"/>
    <property type="project" value="UniProtKB-KW"/>
</dbReference>
<reference evidence="15" key="2">
    <citation type="submission" date="2021-02" db="EMBL/GenBank/DDBJ databases">
        <title>Aspergillus luchuensis mut. kawachii IFO 4304 genome sequence.</title>
        <authorList>
            <person name="Mori K."/>
            <person name="Kadooka C."/>
            <person name="Goto M."/>
            <person name="Futagami T."/>
        </authorList>
    </citation>
    <scope>NUCLEOTIDE SEQUENCE</scope>
    <source>
        <strain evidence="15">IFO 4308</strain>
    </source>
</reference>
<accession>A0A7R7ZYF3</accession>
<keyword evidence="8 13" id="KW-0064">Aspartyl protease</keyword>
<dbReference type="PRINTS" id="PR00792">
    <property type="entry name" value="PEPSIN"/>
</dbReference>
<protein>
    <recommendedName>
        <fullName evidence="5">Aspergillopepsin-1</fullName>
        <ecNumber evidence="4">3.4.23.18</ecNumber>
    </recommendedName>
    <alternativeName>
        <fullName evidence="10">Aspergillopepsin I</fullName>
    </alternativeName>
    <alternativeName>
        <fullName evidence="11">Aspergillopeptidase A</fullName>
    </alternativeName>
</protein>
<keyword evidence="16" id="KW-1185">Reference proteome</keyword>
<dbReference type="FunFam" id="2.40.70.10:FF:000026">
    <property type="entry name" value="Endothiapepsin"/>
    <property type="match status" value="1"/>
</dbReference>
<reference evidence="15" key="1">
    <citation type="submission" date="2021-01" db="EMBL/GenBank/DDBJ databases">
        <authorList>
            <consortium name="Aspergillus luchuensis mut. kawachii IFO 4304 genome sequencing consortium"/>
            <person name="Kazuki M."/>
            <person name="Futagami T."/>
        </authorList>
    </citation>
    <scope>NUCLEOTIDE SEQUENCE</scope>
    <source>
        <strain evidence="15">IFO 4308</strain>
    </source>
</reference>
<dbReference type="PROSITE" id="PS51767">
    <property type="entry name" value="PEPTIDASE_A1"/>
    <property type="match status" value="1"/>
</dbReference>
<feature type="domain" description="Peptidase A1" evidence="14">
    <location>
        <begin position="141"/>
        <end position="447"/>
    </location>
</feature>
<evidence type="ECO:0000256" key="13">
    <source>
        <dbReference type="RuleBase" id="RU000454"/>
    </source>
</evidence>
<dbReference type="Gene3D" id="2.40.70.10">
    <property type="entry name" value="Acid Proteases"/>
    <property type="match status" value="2"/>
</dbReference>
<keyword evidence="7 13" id="KW-0645">Protease</keyword>
<dbReference type="EC" id="3.4.23.18" evidence="4"/>
<dbReference type="RefSeq" id="XP_041543201.1">
    <property type="nucleotide sequence ID" value="XM_041689525.1"/>
</dbReference>
<evidence type="ECO:0000313" key="15">
    <source>
        <dbReference type="EMBL" id="BCR99438.1"/>
    </source>
</evidence>